<protein>
    <submittedName>
        <fullName evidence="2">Uncharacterized protein</fullName>
    </submittedName>
</protein>
<accession>A0A912H0Q1</accession>
<keyword evidence="1" id="KW-1185">Reference proteome</keyword>
<evidence type="ECO:0000313" key="2">
    <source>
        <dbReference type="WBParaSite" id="Bm18616.1"/>
    </source>
</evidence>
<dbReference type="Proteomes" id="UP000006672">
    <property type="component" value="Unassembled WGS sequence"/>
</dbReference>
<reference evidence="2" key="2">
    <citation type="submission" date="2022-10" db="UniProtKB">
        <authorList>
            <consortium name="WormBaseParasite"/>
        </authorList>
    </citation>
    <scope>IDENTIFICATION</scope>
</reference>
<dbReference type="AlphaFoldDB" id="A0A912H0Q1"/>
<proteinExistence type="predicted"/>
<name>A0A912H0Q1_BRUMA</name>
<dbReference type="WBParaSite" id="Bm18616.1">
    <property type="protein sequence ID" value="Bm18616.1"/>
    <property type="gene ID" value="WBGene00306098"/>
</dbReference>
<evidence type="ECO:0000313" key="1">
    <source>
        <dbReference type="Proteomes" id="UP000006672"/>
    </source>
</evidence>
<sequence>MTHHIRYCNIYKITIYAMYHLNKKCLQRQKTFTVRRFIWFRSFLSFEENNVLRSILSISTV</sequence>
<organism evidence="1 2">
    <name type="scientific">Brugia malayi</name>
    <name type="common">Filarial nematode worm</name>
    <dbReference type="NCBI Taxonomy" id="6279"/>
    <lineage>
        <taxon>Eukaryota</taxon>
        <taxon>Metazoa</taxon>
        <taxon>Ecdysozoa</taxon>
        <taxon>Nematoda</taxon>
        <taxon>Chromadorea</taxon>
        <taxon>Rhabditida</taxon>
        <taxon>Spirurina</taxon>
        <taxon>Spiruromorpha</taxon>
        <taxon>Filarioidea</taxon>
        <taxon>Onchocercidae</taxon>
        <taxon>Brugia</taxon>
    </lineage>
</organism>
<reference evidence="1" key="1">
    <citation type="journal article" date="2007" name="Science">
        <title>Draft genome of the filarial nematode parasite Brugia malayi.</title>
        <authorList>
            <person name="Ghedin E."/>
            <person name="Wang S."/>
            <person name="Spiro D."/>
            <person name="Caler E."/>
            <person name="Zhao Q."/>
            <person name="Crabtree J."/>
            <person name="Allen J.E."/>
            <person name="Delcher A.L."/>
            <person name="Guiliano D.B."/>
            <person name="Miranda-Saavedra D."/>
            <person name="Angiuoli S.V."/>
            <person name="Creasy T."/>
            <person name="Amedeo P."/>
            <person name="Haas B."/>
            <person name="El-Sayed N.M."/>
            <person name="Wortman J.R."/>
            <person name="Feldblyum T."/>
            <person name="Tallon L."/>
            <person name="Schatz M."/>
            <person name="Shumway M."/>
            <person name="Koo H."/>
            <person name="Salzberg S.L."/>
            <person name="Schobel S."/>
            <person name="Pertea M."/>
            <person name="Pop M."/>
            <person name="White O."/>
            <person name="Barton G.J."/>
            <person name="Carlow C.K."/>
            <person name="Crawford M.J."/>
            <person name="Daub J."/>
            <person name="Dimmic M.W."/>
            <person name="Estes C.F."/>
            <person name="Foster J.M."/>
            <person name="Ganatra M."/>
            <person name="Gregory W.F."/>
            <person name="Johnson N.M."/>
            <person name="Jin J."/>
            <person name="Komuniecki R."/>
            <person name="Korf I."/>
            <person name="Kumar S."/>
            <person name="Laney S."/>
            <person name="Li B.W."/>
            <person name="Li W."/>
            <person name="Lindblom T.H."/>
            <person name="Lustigman S."/>
            <person name="Ma D."/>
            <person name="Maina C.V."/>
            <person name="Martin D.M."/>
            <person name="McCarter J.P."/>
            <person name="McReynolds L."/>
            <person name="Mitreva M."/>
            <person name="Nutman T.B."/>
            <person name="Parkinson J."/>
            <person name="Peregrin-Alvarez J.M."/>
            <person name="Poole C."/>
            <person name="Ren Q."/>
            <person name="Saunders L."/>
            <person name="Sluder A.E."/>
            <person name="Smith K."/>
            <person name="Stanke M."/>
            <person name="Unnasch T.R."/>
            <person name="Ware J."/>
            <person name="Wei A.D."/>
            <person name="Weil G."/>
            <person name="Williams D.J."/>
            <person name="Zhang Y."/>
            <person name="Williams S.A."/>
            <person name="Fraser-Liggett C."/>
            <person name="Slatko B."/>
            <person name="Blaxter M.L."/>
            <person name="Scott A.L."/>
        </authorList>
    </citation>
    <scope>NUCLEOTIDE SEQUENCE</scope>
    <source>
        <strain evidence="1">FR3</strain>
    </source>
</reference>